<dbReference type="EMBL" id="LACH01000072">
    <property type="protein sequence ID" value="KJZ61983.1"/>
    <property type="molecule type" value="Genomic_DNA"/>
</dbReference>
<name>A0A0F4UZC7_PSEFL</name>
<protein>
    <submittedName>
        <fullName evidence="10">Type I secretion protein TolC</fullName>
    </submittedName>
</protein>
<reference evidence="10 11" key="1">
    <citation type="submission" date="2015-03" db="EMBL/GenBank/DDBJ databases">
        <title>Comparative genomics of Pseudomonas insights into diversity of traits involved in vanlence and defense.</title>
        <authorList>
            <person name="Qin Y."/>
        </authorList>
    </citation>
    <scope>NUCLEOTIDE SEQUENCE [LARGE SCALE GENOMIC DNA]</scope>
    <source>
        <strain evidence="10 11">H24</strain>
    </source>
</reference>
<dbReference type="PANTHER" id="PTHR30203">
    <property type="entry name" value="OUTER MEMBRANE CATION EFFLUX PROTEIN"/>
    <property type="match status" value="1"/>
</dbReference>
<evidence type="ECO:0000313" key="11">
    <source>
        <dbReference type="Proteomes" id="UP000033400"/>
    </source>
</evidence>
<evidence type="ECO:0000256" key="3">
    <source>
        <dbReference type="ARBA" id="ARBA00022452"/>
    </source>
</evidence>
<keyword evidence="8" id="KW-0449">Lipoprotein</keyword>
<evidence type="ECO:0000256" key="8">
    <source>
        <dbReference type="ARBA" id="ARBA00023288"/>
    </source>
</evidence>
<dbReference type="InterPro" id="IPR003423">
    <property type="entry name" value="OMP_efflux"/>
</dbReference>
<dbReference type="InterPro" id="IPR010131">
    <property type="entry name" value="MdtP/NodT-like"/>
</dbReference>
<proteinExistence type="inferred from homology"/>
<dbReference type="AlphaFoldDB" id="A0A0F4UZC7"/>
<accession>A0A0F4UZC7</accession>
<keyword evidence="9" id="KW-0175">Coiled coil</keyword>
<feature type="coiled-coil region" evidence="9">
    <location>
        <begin position="142"/>
        <end position="169"/>
    </location>
</feature>
<evidence type="ECO:0000256" key="6">
    <source>
        <dbReference type="ARBA" id="ARBA00023139"/>
    </source>
</evidence>
<evidence type="ECO:0000256" key="9">
    <source>
        <dbReference type="SAM" id="Coils"/>
    </source>
</evidence>
<dbReference type="Gene3D" id="1.20.1600.10">
    <property type="entry name" value="Outer membrane efflux proteins (OEP)"/>
    <property type="match status" value="1"/>
</dbReference>
<organism evidence="10 11">
    <name type="scientific">Pseudomonas fluorescens</name>
    <dbReference type="NCBI Taxonomy" id="294"/>
    <lineage>
        <taxon>Bacteria</taxon>
        <taxon>Pseudomonadati</taxon>
        <taxon>Pseudomonadota</taxon>
        <taxon>Gammaproteobacteria</taxon>
        <taxon>Pseudomonadales</taxon>
        <taxon>Pseudomonadaceae</taxon>
        <taxon>Pseudomonas</taxon>
    </lineage>
</organism>
<gene>
    <name evidence="10" type="ORF">VD17_27920</name>
</gene>
<dbReference type="OrthoDB" id="9791261at2"/>
<evidence type="ECO:0000256" key="7">
    <source>
        <dbReference type="ARBA" id="ARBA00023237"/>
    </source>
</evidence>
<comment type="subcellular location">
    <subcellularLocation>
        <location evidence="1">Cell outer membrane</location>
    </subcellularLocation>
</comment>
<dbReference type="GO" id="GO:0016020">
    <property type="term" value="C:membrane"/>
    <property type="evidence" value="ECO:0007669"/>
    <property type="project" value="UniProtKB-SubCell"/>
</dbReference>
<dbReference type="Pfam" id="PF02321">
    <property type="entry name" value="OEP"/>
    <property type="match status" value="2"/>
</dbReference>
<evidence type="ECO:0000256" key="1">
    <source>
        <dbReference type="ARBA" id="ARBA00004442"/>
    </source>
</evidence>
<comment type="similarity">
    <text evidence="2">Belongs to the outer membrane factor (OMF) (TC 1.B.17) family.</text>
</comment>
<dbReference type="GO" id="GO:0015562">
    <property type="term" value="F:efflux transmembrane transporter activity"/>
    <property type="evidence" value="ECO:0007669"/>
    <property type="project" value="InterPro"/>
</dbReference>
<dbReference type="SUPFAM" id="SSF56954">
    <property type="entry name" value="Outer membrane efflux proteins (OEP)"/>
    <property type="match status" value="1"/>
</dbReference>
<evidence type="ECO:0000313" key="10">
    <source>
        <dbReference type="EMBL" id="KJZ61983.1"/>
    </source>
</evidence>
<dbReference type="PATRIC" id="fig|294.133.peg.5622"/>
<dbReference type="PANTHER" id="PTHR30203:SF24">
    <property type="entry name" value="BLR4935 PROTEIN"/>
    <property type="match status" value="1"/>
</dbReference>
<evidence type="ECO:0000256" key="5">
    <source>
        <dbReference type="ARBA" id="ARBA00023136"/>
    </source>
</evidence>
<sequence length="383" mass="42390">MDQALETAFANNPDLAAAQWETGIAQGERQQAGLIPNPEVSWVAEDTRRNSRTTTVMINQPIELGGKRGARIEVASRAQDAAGIELERKRNVLRADVIQAFYSSSTAQQRLLLSRQSLELAERGLRVAQGRIKSGKSSPVEGTRAEVQLSEVRLELRRAERDEASAYQRLAQVMGAPLPAFVSVGDPSRSMPTVPDSSLLLNRIGETAELRLAKLQIDQREASLGLEKAQRIPDLTVSIGSQYDERERERVNVVGLSMPIPLFDRNQGNVLAAARRTDQARDLRNASELRLRTEIQTTLDQWMTANTEVASFNKTILPAAQSAVDTATRGFEMGKFNFLDVLDAQRTLISARTQYIQAIAEATDAWVRIERIFGDVALLTRTP</sequence>
<keyword evidence="6" id="KW-0564">Palmitate</keyword>
<evidence type="ECO:0000256" key="4">
    <source>
        <dbReference type="ARBA" id="ARBA00022692"/>
    </source>
</evidence>
<comment type="caution">
    <text evidence="10">The sequence shown here is derived from an EMBL/GenBank/DDBJ whole genome shotgun (WGS) entry which is preliminary data.</text>
</comment>
<dbReference type="Proteomes" id="UP000033400">
    <property type="component" value="Unassembled WGS sequence"/>
</dbReference>
<keyword evidence="4" id="KW-0812">Transmembrane</keyword>
<keyword evidence="3" id="KW-1134">Transmembrane beta strand</keyword>
<keyword evidence="7" id="KW-0998">Cell outer membrane</keyword>
<evidence type="ECO:0000256" key="2">
    <source>
        <dbReference type="ARBA" id="ARBA00007613"/>
    </source>
</evidence>
<keyword evidence="5" id="KW-0472">Membrane</keyword>